<evidence type="ECO:0000256" key="7">
    <source>
        <dbReference type="ARBA" id="ARBA00022691"/>
    </source>
</evidence>
<keyword evidence="5" id="KW-0489">Methyltransferase</keyword>
<comment type="subcellular location">
    <subcellularLocation>
        <location evidence="1">Nucleus</location>
    </subcellularLocation>
</comment>
<evidence type="ECO:0000256" key="5">
    <source>
        <dbReference type="ARBA" id="ARBA00022603"/>
    </source>
</evidence>
<evidence type="ECO:0000256" key="3">
    <source>
        <dbReference type="ARBA" id="ARBA00011975"/>
    </source>
</evidence>
<dbReference type="CDD" id="cd11729">
    <property type="entry name" value="ADDz_Dnmt3a"/>
    <property type="match status" value="1"/>
</dbReference>
<dbReference type="AlphaFoldDB" id="A0AAV6P9P5"/>
<organism evidence="16 17">
    <name type="scientific">Solea senegalensis</name>
    <name type="common">Senegalese sole</name>
    <dbReference type="NCBI Taxonomy" id="28829"/>
    <lineage>
        <taxon>Eukaryota</taxon>
        <taxon>Metazoa</taxon>
        <taxon>Chordata</taxon>
        <taxon>Craniata</taxon>
        <taxon>Vertebrata</taxon>
        <taxon>Euteleostomi</taxon>
        <taxon>Actinopterygii</taxon>
        <taxon>Neopterygii</taxon>
        <taxon>Teleostei</taxon>
        <taxon>Neoteleostei</taxon>
        <taxon>Acanthomorphata</taxon>
        <taxon>Carangaria</taxon>
        <taxon>Pleuronectiformes</taxon>
        <taxon>Pleuronectoidei</taxon>
        <taxon>Soleidae</taxon>
        <taxon>Solea</taxon>
    </lineage>
</organism>
<dbReference type="PROSITE" id="PS00094">
    <property type="entry name" value="C5_MTASE_1"/>
    <property type="match status" value="1"/>
</dbReference>
<dbReference type="Pfam" id="PF22855">
    <property type="entry name" value="DNM3A_N"/>
    <property type="match status" value="1"/>
</dbReference>
<feature type="domain" description="PHD-type" evidence="15">
    <location>
        <begin position="302"/>
        <end position="434"/>
    </location>
</feature>
<dbReference type="GO" id="GO:0003677">
    <property type="term" value="F:DNA binding"/>
    <property type="evidence" value="ECO:0007669"/>
    <property type="project" value="UniProtKB-KW"/>
</dbReference>
<sequence length="1224" mass="136141">RSETMTCEIWRHKMAAHSSSIKDSQNLRRKHRIFISKMTKQHAERRAYREAEISMMDDLSEADFQKEEEPSSPAPPPSQQHTDPASPTVAVTPEPVARGEQATPREIEYQDGRGFVIGALVFGKLRGFSWWPGRIVSWWMSGRSRAADGTRWVMWFGDGKFSVVCVEKLMPLSSFSSAFHQPTYNKQSMYRKAIFEALQVASVRAGRPVPSCDASDDADGVEIQTRQMIEWAMKGFLPNGPQSLDPPEEEQNPYKEVYPEMWAEPEAAYTPPPAKKPRKNSAEKAKIREVIDEGTRERLIQEIKKKTRNIEDICISCGSLNVSLEHPLFMGAMCQGCKNSFLECAYQYDDDGYQSYCTICCGGREVLMCGNNNCCRCFCVECVDLLVGAGSAAAAIKEDPWNCYMCGPRNTYGLLRRRDDWPCRLQHFFANNHEQEFEPSKLYPPVAAEKRQPIRVLSLFDGIATGLLVLKDLGIQVDKYVASEVCEDSITVGMVRHHGRIMYVGDVRNVTHKHIEEWGPFDLVIGGSPCNDLSIVNPARKGLYEGTGRLFFEFYRLLHEARPKPGDERPFFWLFENVVAMGVSDKRDISRFLECNPVMIDAKEVSAAHRARYFWGNLPGMSRPLTPMVNDRLDLQECLEHGRTAKGGTWKTWNKRKMAANMGSIRILIKGGKVVNDDFTQEADVYIENGIIQQVGKELMIPGGAKVIDASGKLVLPGGIDTSVHLQETFMNANIQDDFYSGTKAALMGGTTMVMALALPEQHCSLLDAYEKCRALADAKVCCDYALHVGVTWWGPKVHSEMETLVREHGVNSFQMYMAYKDMMMLRDSELYQALQSCKDIGAIARVHAENGELVAEGAKEALDLGISGPEGIEISRPEELESEATHRAVTIANRARCPIYLVNVSSAPAGDMIAAAKMQGKVVHAETTVAHAVVNGMQYYHQDWAHAAAHVIIPPLRLDPNTPSYLMGLLGNDTLSVVASEHRPFSIKQRALGKDDFTKIPHGVAGVQDRMSVIWERGVVTGKMDENRFVAVTSSNAAKIYNLYPRKGRIIPGADADVVVWDPDATKTISVSTQVQGGDFNLYEGMRCHGVPLVTISRGRLVCENGVFMCAEGSGKFYSQRTFPDYLYKKMVQREKTQGYKGVDRDPYSGDVAKVATIMKKELGLGPVDGDAANKNCPRAHQGVRDLHESSFSLSGSQVDDHIPKRSSARILAPPGGRSSGIC</sequence>
<dbReference type="FunFam" id="3.20.20.140:FF:000076">
    <property type="entry name" value="Dihydropyrimidinase like 2"/>
    <property type="match status" value="1"/>
</dbReference>
<evidence type="ECO:0000259" key="14">
    <source>
        <dbReference type="PROSITE" id="PS50812"/>
    </source>
</evidence>
<evidence type="ECO:0000256" key="4">
    <source>
        <dbReference type="ARBA" id="ARBA00022491"/>
    </source>
</evidence>
<dbReference type="Pfam" id="PF21255">
    <property type="entry name" value="DNMT3_ADD_GATA1-like"/>
    <property type="match status" value="1"/>
</dbReference>
<dbReference type="InterPro" id="IPR025766">
    <property type="entry name" value="ADD"/>
</dbReference>
<dbReference type="GO" id="GO:0005829">
    <property type="term" value="C:cytosol"/>
    <property type="evidence" value="ECO:0007669"/>
    <property type="project" value="TreeGrafter"/>
</dbReference>
<dbReference type="Pfam" id="PF17980">
    <property type="entry name" value="ADD_DNMT3"/>
    <property type="match status" value="1"/>
</dbReference>
<proteinExistence type="inferred from homology"/>
<dbReference type="InterPro" id="IPR050378">
    <property type="entry name" value="Metallo-dep_Hydrolases_sf"/>
</dbReference>
<evidence type="ECO:0000256" key="10">
    <source>
        <dbReference type="ARBA" id="ARBA00022833"/>
    </source>
</evidence>
<evidence type="ECO:0000256" key="8">
    <source>
        <dbReference type="ARBA" id="ARBA00022723"/>
    </source>
</evidence>
<gene>
    <name evidence="16" type="ORF">JOB18_037519</name>
</gene>
<keyword evidence="10" id="KW-0862">Zinc</keyword>
<dbReference type="GO" id="GO:0016812">
    <property type="term" value="F:hydrolase activity, acting on carbon-nitrogen (but not peptide) bonds, in cyclic amides"/>
    <property type="evidence" value="ECO:0007669"/>
    <property type="project" value="TreeGrafter"/>
</dbReference>
<protein>
    <recommendedName>
        <fullName evidence="3">DNA (cytosine-5-)-methyltransferase</fullName>
        <ecNumber evidence="3">2.1.1.37</ecNumber>
    </recommendedName>
</protein>
<keyword evidence="8" id="KW-0479">Metal-binding</keyword>
<dbReference type="InterPro" id="IPR054724">
    <property type="entry name" value="DNM3A_N"/>
</dbReference>
<dbReference type="GO" id="GO:0003886">
    <property type="term" value="F:DNA (cytosine-5-)-methyltransferase activity"/>
    <property type="evidence" value="ECO:0007669"/>
    <property type="project" value="UniProtKB-EC"/>
</dbReference>
<feature type="region of interest" description="Disordered" evidence="13">
    <location>
        <begin position="1196"/>
        <end position="1224"/>
    </location>
</feature>
<evidence type="ECO:0000256" key="12">
    <source>
        <dbReference type="ARBA" id="ARBA00023242"/>
    </source>
</evidence>
<dbReference type="EMBL" id="JAGKHQ010001714">
    <property type="protein sequence ID" value="KAG7453907.1"/>
    <property type="molecule type" value="Genomic_DNA"/>
</dbReference>
<accession>A0AAV6P9P5</accession>
<evidence type="ECO:0000256" key="6">
    <source>
        <dbReference type="ARBA" id="ARBA00022679"/>
    </source>
</evidence>
<dbReference type="GO" id="GO:0005634">
    <property type="term" value="C:nucleus"/>
    <property type="evidence" value="ECO:0007669"/>
    <property type="project" value="UniProtKB-SubCell"/>
</dbReference>
<keyword evidence="11" id="KW-0238">DNA-binding</keyword>
<reference evidence="16 17" key="1">
    <citation type="journal article" date="2021" name="Sci. Rep.">
        <title>Chromosome anchoring in Senegalese sole (Solea senegalensis) reveals sex-associated markers and genome rearrangements in flatfish.</title>
        <authorList>
            <person name="Guerrero-Cozar I."/>
            <person name="Gomez-Garrido J."/>
            <person name="Berbel C."/>
            <person name="Martinez-Blanch J.F."/>
            <person name="Alioto T."/>
            <person name="Claros M.G."/>
            <person name="Gagnaire P.A."/>
            <person name="Manchado M."/>
        </authorList>
    </citation>
    <scope>NUCLEOTIDE SEQUENCE [LARGE SCALE GENOMIC DNA]</scope>
    <source>
        <strain evidence="16">Sse05_10M</strain>
    </source>
</reference>
<dbReference type="Pfam" id="PF01979">
    <property type="entry name" value="Amidohydro_1"/>
    <property type="match status" value="1"/>
</dbReference>
<dbReference type="SMART" id="SM00293">
    <property type="entry name" value="PWWP"/>
    <property type="match status" value="1"/>
</dbReference>
<keyword evidence="9" id="KW-0863">Zinc-finger</keyword>
<dbReference type="GO" id="GO:0032259">
    <property type="term" value="P:methylation"/>
    <property type="evidence" value="ECO:0007669"/>
    <property type="project" value="UniProtKB-KW"/>
</dbReference>
<comment type="similarity">
    <text evidence="2">Belongs to the metallo-dependent hydrolases superfamily. Hydantoinase/dihydropyrimidinase family.</text>
</comment>
<evidence type="ECO:0000313" key="17">
    <source>
        <dbReference type="Proteomes" id="UP000693946"/>
    </source>
</evidence>
<dbReference type="InterPro" id="IPR006680">
    <property type="entry name" value="Amidohydro-rel"/>
</dbReference>
<dbReference type="InterPro" id="IPR018117">
    <property type="entry name" value="C5_DNA_meth_AS"/>
</dbReference>
<feature type="domain" description="PWWP" evidence="14">
    <location>
        <begin position="117"/>
        <end position="175"/>
    </location>
</feature>
<dbReference type="InterPro" id="IPR044108">
    <property type="entry name" value="ADD_DNMT3A"/>
</dbReference>
<dbReference type="InterPro" id="IPR049554">
    <property type="entry name" value="DNMT3_ADD_PHD"/>
</dbReference>
<keyword evidence="12" id="KW-0539">Nucleus</keyword>
<evidence type="ECO:0000313" key="16">
    <source>
        <dbReference type="EMBL" id="KAG7453907.1"/>
    </source>
</evidence>
<dbReference type="InterPro" id="IPR011778">
    <property type="entry name" value="Hydantoinase/dihydroPyrase"/>
</dbReference>
<dbReference type="Proteomes" id="UP000693946">
    <property type="component" value="Unassembled WGS sequence"/>
</dbReference>
<dbReference type="InterPro" id="IPR001525">
    <property type="entry name" value="C5_MeTfrase"/>
</dbReference>
<dbReference type="InterPro" id="IPR000313">
    <property type="entry name" value="PWWP_dom"/>
</dbReference>
<dbReference type="InterPro" id="IPR040552">
    <property type="entry name" value="DNMT3_ADD_GATA1-like"/>
</dbReference>
<dbReference type="PANTHER" id="PTHR11647:SF58">
    <property type="entry name" value="DIHYDROPYRIMIDINASE-RELATED PROTEIN 5"/>
    <property type="match status" value="1"/>
</dbReference>
<evidence type="ECO:0000259" key="15">
    <source>
        <dbReference type="PROSITE" id="PS51533"/>
    </source>
</evidence>
<name>A0AAV6P9P5_SOLSE</name>
<dbReference type="PANTHER" id="PTHR11647">
    <property type="entry name" value="HYDRANTOINASE/DIHYDROPYRIMIDINASE FAMILY MEMBER"/>
    <property type="match status" value="1"/>
</dbReference>
<comment type="caution">
    <text evidence="16">The sequence shown here is derived from an EMBL/GenBank/DDBJ whole genome shotgun (WGS) entry which is preliminary data.</text>
</comment>
<keyword evidence="17" id="KW-1185">Reference proteome</keyword>
<dbReference type="NCBIfam" id="TIGR02033">
    <property type="entry name" value="D-hydantoinase"/>
    <property type="match status" value="1"/>
</dbReference>
<keyword evidence="7" id="KW-0949">S-adenosyl-L-methionine</keyword>
<evidence type="ECO:0000256" key="2">
    <source>
        <dbReference type="ARBA" id="ARBA00008829"/>
    </source>
</evidence>
<dbReference type="FunFam" id="3.40.50.150:FF:000008">
    <property type="entry name" value="DNA (Cytosine-5)-methyltransferase 3A isoform X1"/>
    <property type="match status" value="1"/>
</dbReference>
<keyword evidence="4" id="KW-0678">Repressor</keyword>
<keyword evidence="6" id="KW-0808">Transferase</keyword>
<dbReference type="PROSITE" id="PS51533">
    <property type="entry name" value="ADD"/>
    <property type="match status" value="1"/>
</dbReference>
<feature type="non-terminal residue" evidence="16">
    <location>
        <position position="1"/>
    </location>
</feature>
<evidence type="ECO:0000256" key="9">
    <source>
        <dbReference type="ARBA" id="ARBA00022771"/>
    </source>
</evidence>
<evidence type="ECO:0000256" key="13">
    <source>
        <dbReference type="SAM" id="MobiDB-lite"/>
    </source>
</evidence>
<evidence type="ECO:0000256" key="1">
    <source>
        <dbReference type="ARBA" id="ARBA00004123"/>
    </source>
</evidence>
<dbReference type="CDD" id="cd01314">
    <property type="entry name" value="D-HYD"/>
    <property type="match status" value="1"/>
</dbReference>
<dbReference type="Pfam" id="PF00855">
    <property type="entry name" value="PWWP"/>
    <property type="match status" value="1"/>
</dbReference>
<dbReference type="PROSITE" id="PS50812">
    <property type="entry name" value="PWWP"/>
    <property type="match status" value="1"/>
</dbReference>
<feature type="region of interest" description="Disordered" evidence="13">
    <location>
        <begin position="60"/>
        <end position="105"/>
    </location>
</feature>
<dbReference type="GO" id="GO:0008270">
    <property type="term" value="F:zinc ion binding"/>
    <property type="evidence" value="ECO:0007669"/>
    <property type="project" value="UniProtKB-KW"/>
</dbReference>
<evidence type="ECO:0000256" key="11">
    <source>
        <dbReference type="ARBA" id="ARBA00023125"/>
    </source>
</evidence>
<dbReference type="GO" id="GO:0010468">
    <property type="term" value="P:regulation of gene expression"/>
    <property type="evidence" value="ECO:0007669"/>
    <property type="project" value="InterPro"/>
</dbReference>
<dbReference type="EC" id="2.1.1.37" evidence="3"/>
<dbReference type="Pfam" id="PF00145">
    <property type="entry name" value="DNA_methylase"/>
    <property type="match status" value="1"/>
</dbReference>
<dbReference type="FunFam" id="2.30.30.140:FF:000006">
    <property type="entry name" value="DNA (Cytosine-5)-methyltransferase 3B isoform 3"/>
    <property type="match status" value="1"/>
</dbReference>